<name>A0ABQ4SBG9_9HYPH</name>
<protein>
    <recommendedName>
        <fullName evidence="3">DUF1491 domain-containing protein</fullName>
    </recommendedName>
</protein>
<organism evidence="1 2">
    <name type="scientific">Methylobacterium isbiliense</name>
    <dbReference type="NCBI Taxonomy" id="315478"/>
    <lineage>
        <taxon>Bacteria</taxon>
        <taxon>Pseudomonadati</taxon>
        <taxon>Pseudomonadota</taxon>
        <taxon>Alphaproteobacteria</taxon>
        <taxon>Hyphomicrobiales</taxon>
        <taxon>Methylobacteriaceae</taxon>
        <taxon>Methylobacterium</taxon>
    </lineage>
</organism>
<sequence>MARLRSDFWVAAHLRRCGVEGVSAVQRRRGAPEAGAIFVKVDRLDGRADLYGPAPQALFQADDDGTRRFETLMSEALPPDVEARLAREIRFDPDLWIVEIDDPQGRHFLDLAGG</sequence>
<dbReference type="Gene3D" id="3.40.1530.20">
    <property type="entry name" value="Protein of unknown function (DUF1491)"/>
    <property type="match status" value="1"/>
</dbReference>
<keyword evidence="2" id="KW-1185">Reference proteome</keyword>
<evidence type="ECO:0000313" key="2">
    <source>
        <dbReference type="Proteomes" id="UP001055153"/>
    </source>
</evidence>
<dbReference type="Pfam" id="PF07372">
    <property type="entry name" value="DUF1491"/>
    <property type="match status" value="1"/>
</dbReference>
<comment type="caution">
    <text evidence="1">The sequence shown here is derived from an EMBL/GenBank/DDBJ whole genome shotgun (WGS) entry which is preliminary data.</text>
</comment>
<accession>A0ABQ4SBG9</accession>
<reference evidence="1" key="2">
    <citation type="submission" date="2021-08" db="EMBL/GenBank/DDBJ databases">
        <authorList>
            <person name="Tani A."/>
            <person name="Ola A."/>
            <person name="Ogura Y."/>
            <person name="Katsura K."/>
            <person name="Hayashi T."/>
        </authorList>
    </citation>
    <scope>NUCLEOTIDE SEQUENCE</scope>
    <source>
        <strain evidence="1">DSM 17168</strain>
    </source>
</reference>
<evidence type="ECO:0000313" key="1">
    <source>
        <dbReference type="EMBL" id="GJD99853.1"/>
    </source>
</evidence>
<reference evidence="1" key="1">
    <citation type="journal article" date="2021" name="Front. Microbiol.">
        <title>Comprehensive Comparative Genomics and Phenotyping of Methylobacterium Species.</title>
        <authorList>
            <person name="Alessa O."/>
            <person name="Ogura Y."/>
            <person name="Fujitani Y."/>
            <person name="Takami H."/>
            <person name="Hayashi T."/>
            <person name="Sahin N."/>
            <person name="Tani A."/>
        </authorList>
    </citation>
    <scope>NUCLEOTIDE SEQUENCE</scope>
    <source>
        <strain evidence="1">DSM 17168</strain>
    </source>
</reference>
<dbReference type="InterPro" id="IPR009964">
    <property type="entry name" value="DUF1491"/>
</dbReference>
<dbReference type="Proteomes" id="UP001055153">
    <property type="component" value="Unassembled WGS sequence"/>
</dbReference>
<dbReference type="RefSeq" id="WP_238234732.1">
    <property type="nucleotide sequence ID" value="NZ_BPQQ01000018.1"/>
</dbReference>
<gene>
    <name evidence="1" type="ORF">GMJLKIPL_1771</name>
</gene>
<dbReference type="EMBL" id="BPQQ01000018">
    <property type="protein sequence ID" value="GJD99853.1"/>
    <property type="molecule type" value="Genomic_DNA"/>
</dbReference>
<evidence type="ECO:0008006" key="3">
    <source>
        <dbReference type="Google" id="ProtNLM"/>
    </source>
</evidence>
<proteinExistence type="predicted"/>